<protein>
    <submittedName>
        <fullName evidence="3">Uncharacterized protein</fullName>
    </submittedName>
</protein>
<name>A0ABR1XAN4_9PEZI</name>
<keyword evidence="2" id="KW-1133">Transmembrane helix</keyword>
<gene>
    <name evidence="3" type="ORF">PG997_000402</name>
</gene>
<keyword evidence="2" id="KW-0472">Membrane</keyword>
<reference evidence="3 4" key="1">
    <citation type="submission" date="2023-01" db="EMBL/GenBank/DDBJ databases">
        <title>Analysis of 21 Apiospora genomes using comparative genomics revels a genus with tremendous synthesis potential of carbohydrate active enzymes and secondary metabolites.</title>
        <authorList>
            <person name="Sorensen T."/>
        </authorList>
    </citation>
    <scope>NUCLEOTIDE SEQUENCE [LARGE SCALE GENOMIC DNA]</scope>
    <source>
        <strain evidence="3 4">CBS 114990</strain>
    </source>
</reference>
<evidence type="ECO:0000313" key="3">
    <source>
        <dbReference type="EMBL" id="KAK8093717.1"/>
    </source>
</evidence>
<sequence>MSVTSFPDIPLTFGVMYGCTQEVMNYVLQYLRTLPRPALHPLMLPMMFAELERKRLLEALRDEAGNLSQRVLEMEKRLSEDPPENDAAEKDVVATTSGTSSAAATTRDATHDRILQKDCKATNDWMLVSELKNGLQSLIIVLESMAAHAPEFREETGTDANPAAGKNRKLYTYNTAKFQARLKEMEIELRSEVRKCDGLLGGMSLATQMVSEQDQPTRRGLHCATHGNCLLTSFVQEWNFHTRRDARANIIIAYASKRDSSQMKYISFLGMVFLPGTFLAVSTHHDKGPRRNPTCRTNHGVKTLFSMTFFNWIPDDSPQVVSPWIGLYCGSAAMLTLITYWRWRRYIAEQELISHKDIQEKLKSDDSSISTIA</sequence>
<dbReference type="Proteomes" id="UP001433268">
    <property type="component" value="Unassembled WGS sequence"/>
</dbReference>
<accession>A0ABR1XAN4</accession>
<evidence type="ECO:0000256" key="2">
    <source>
        <dbReference type="SAM" id="Phobius"/>
    </source>
</evidence>
<feature type="compositionally biased region" description="Low complexity" evidence="1">
    <location>
        <begin position="94"/>
        <end position="105"/>
    </location>
</feature>
<dbReference type="RefSeq" id="XP_066674490.1">
    <property type="nucleotide sequence ID" value="XM_066804717.1"/>
</dbReference>
<feature type="transmembrane region" description="Helical" evidence="2">
    <location>
        <begin position="265"/>
        <end position="283"/>
    </location>
</feature>
<evidence type="ECO:0000313" key="4">
    <source>
        <dbReference type="Proteomes" id="UP001433268"/>
    </source>
</evidence>
<organism evidence="3 4">
    <name type="scientific">Apiospora hydei</name>
    <dbReference type="NCBI Taxonomy" id="1337664"/>
    <lineage>
        <taxon>Eukaryota</taxon>
        <taxon>Fungi</taxon>
        <taxon>Dikarya</taxon>
        <taxon>Ascomycota</taxon>
        <taxon>Pezizomycotina</taxon>
        <taxon>Sordariomycetes</taxon>
        <taxon>Xylariomycetidae</taxon>
        <taxon>Amphisphaeriales</taxon>
        <taxon>Apiosporaceae</taxon>
        <taxon>Apiospora</taxon>
    </lineage>
</organism>
<dbReference type="GeneID" id="92037777"/>
<feature type="transmembrane region" description="Helical" evidence="2">
    <location>
        <begin position="321"/>
        <end position="341"/>
    </location>
</feature>
<feature type="region of interest" description="Disordered" evidence="1">
    <location>
        <begin position="75"/>
        <end position="105"/>
    </location>
</feature>
<evidence type="ECO:0000256" key="1">
    <source>
        <dbReference type="SAM" id="MobiDB-lite"/>
    </source>
</evidence>
<keyword evidence="4" id="KW-1185">Reference proteome</keyword>
<dbReference type="EMBL" id="JAQQWN010000002">
    <property type="protein sequence ID" value="KAK8093717.1"/>
    <property type="molecule type" value="Genomic_DNA"/>
</dbReference>
<comment type="caution">
    <text evidence="3">The sequence shown here is derived from an EMBL/GenBank/DDBJ whole genome shotgun (WGS) entry which is preliminary data.</text>
</comment>
<keyword evidence="2" id="KW-0812">Transmembrane</keyword>
<proteinExistence type="predicted"/>